<evidence type="ECO:0000313" key="3">
    <source>
        <dbReference type="Proteomes" id="UP000009022"/>
    </source>
</evidence>
<proteinExistence type="predicted"/>
<dbReference type="EMBL" id="DS985243">
    <property type="protein sequence ID" value="EDV27277.1"/>
    <property type="molecule type" value="Genomic_DNA"/>
</dbReference>
<organism evidence="2 3">
    <name type="scientific">Trichoplax adhaerens</name>
    <name type="common">Trichoplax reptans</name>
    <dbReference type="NCBI Taxonomy" id="10228"/>
    <lineage>
        <taxon>Eukaryota</taxon>
        <taxon>Metazoa</taxon>
        <taxon>Placozoa</taxon>
        <taxon>Uniplacotomia</taxon>
        <taxon>Trichoplacea</taxon>
        <taxon>Trichoplacidae</taxon>
        <taxon>Trichoplax</taxon>
    </lineage>
</organism>
<dbReference type="CTD" id="6751936"/>
<feature type="region of interest" description="Disordered" evidence="1">
    <location>
        <begin position="1"/>
        <end position="54"/>
    </location>
</feature>
<gene>
    <name evidence="2" type="ORF">TRIADDRAFT_55055</name>
</gene>
<dbReference type="HOGENOM" id="CLU_1973331_0_0_1"/>
<evidence type="ECO:0000256" key="1">
    <source>
        <dbReference type="SAM" id="MobiDB-lite"/>
    </source>
</evidence>
<dbReference type="AlphaFoldDB" id="B3RQN5"/>
<dbReference type="InParanoid" id="B3RQN5"/>
<feature type="compositionally biased region" description="Basic and acidic residues" evidence="1">
    <location>
        <begin position="35"/>
        <end position="44"/>
    </location>
</feature>
<sequence length="127" mass="14035">MDDSENQVADTNTSVGNTSDDANKSMTTPGDDHDETTSKSDRRSSGLIRKRSMIAAKNYSGEDQALDKISRKDKQAEFLVNCIVAVVIKNGKWNVNNNSTKPNKYCTAIRLPAHALKWLLLPSRHDG</sequence>
<evidence type="ECO:0000313" key="2">
    <source>
        <dbReference type="EMBL" id="EDV27277.1"/>
    </source>
</evidence>
<dbReference type="Proteomes" id="UP000009022">
    <property type="component" value="Unassembled WGS sequence"/>
</dbReference>
<keyword evidence="3" id="KW-1185">Reference proteome</keyword>
<dbReference type="RefSeq" id="XP_002111273.1">
    <property type="nucleotide sequence ID" value="XM_002111237.1"/>
</dbReference>
<protein>
    <submittedName>
        <fullName evidence="2">Uncharacterized protein</fullName>
    </submittedName>
</protein>
<reference evidence="2 3" key="1">
    <citation type="journal article" date="2008" name="Nature">
        <title>The Trichoplax genome and the nature of placozoans.</title>
        <authorList>
            <person name="Srivastava M."/>
            <person name="Begovic E."/>
            <person name="Chapman J."/>
            <person name="Putnam N.H."/>
            <person name="Hellsten U."/>
            <person name="Kawashima T."/>
            <person name="Kuo A."/>
            <person name="Mitros T."/>
            <person name="Salamov A."/>
            <person name="Carpenter M.L."/>
            <person name="Signorovitch A.Y."/>
            <person name="Moreno M.A."/>
            <person name="Kamm K."/>
            <person name="Grimwood J."/>
            <person name="Schmutz J."/>
            <person name="Shapiro H."/>
            <person name="Grigoriev I.V."/>
            <person name="Buss L.W."/>
            <person name="Schierwater B."/>
            <person name="Dellaporta S.L."/>
            <person name="Rokhsar D.S."/>
        </authorList>
    </citation>
    <scope>NUCLEOTIDE SEQUENCE [LARGE SCALE GENOMIC DNA]</scope>
    <source>
        <strain evidence="2 3">Grell-BS-1999</strain>
    </source>
</reference>
<accession>B3RQN5</accession>
<feature type="compositionally biased region" description="Polar residues" evidence="1">
    <location>
        <begin position="1"/>
        <end position="28"/>
    </location>
</feature>
<dbReference type="GeneID" id="6751936"/>
<dbReference type="KEGG" id="tad:TRIADDRAFT_55055"/>
<name>B3RQN5_TRIAD</name>